<feature type="transmembrane region" description="Helical" evidence="8">
    <location>
        <begin position="163"/>
        <end position="181"/>
    </location>
</feature>
<evidence type="ECO:0000256" key="5">
    <source>
        <dbReference type="ARBA" id="ARBA00022989"/>
    </source>
</evidence>
<dbReference type="KEGG" id="slim:SCL_0970"/>
<feature type="transmembrane region" description="Helical" evidence="8">
    <location>
        <begin position="33"/>
        <end position="51"/>
    </location>
</feature>
<evidence type="ECO:0000256" key="8">
    <source>
        <dbReference type="SAM" id="Phobius"/>
    </source>
</evidence>
<evidence type="ECO:0000256" key="1">
    <source>
        <dbReference type="ARBA" id="ARBA00004141"/>
    </source>
</evidence>
<dbReference type="InParanoid" id="A0A1B4XER4"/>
<feature type="transmembrane region" description="Helical" evidence="8">
    <location>
        <begin position="71"/>
        <end position="91"/>
    </location>
</feature>
<evidence type="ECO:0000256" key="7">
    <source>
        <dbReference type="ARBA" id="ARBA00023235"/>
    </source>
</evidence>
<dbReference type="GO" id="GO:0045436">
    <property type="term" value="F:lycopene beta cyclase activity"/>
    <property type="evidence" value="ECO:0007669"/>
    <property type="project" value="UniProtKB-ARBA"/>
</dbReference>
<dbReference type="Proteomes" id="UP000243180">
    <property type="component" value="Chromosome"/>
</dbReference>
<dbReference type="InterPro" id="IPR017825">
    <property type="entry name" value="Lycopene_cyclase_dom"/>
</dbReference>
<dbReference type="EMBL" id="AP014879">
    <property type="protein sequence ID" value="BAV33286.1"/>
    <property type="molecule type" value="Genomic_DNA"/>
</dbReference>
<proteinExistence type="predicted"/>
<reference evidence="10 11" key="1">
    <citation type="submission" date="2015-05" db="EMBL/GenBank/DDBJ databases">
        <title>Complete genome sequence of a sulfur-oxidizing gammaproteobacterium strain HA5.</title>
        <authorList>
            <person name="Miura A."/>
            <person name="Kojima H."/>
            <person name="Fukui M."/>
        </authorList>
    </citation>
    <scope>NUCLEOTIDE SEQUENCE [LARGE SCALE GENOMIC DNA]</scope>
    <source>
        <strain evidence="10 11">HA5</strain>
    </source>
</reference>
<feature type="transmembrane region" description="Helical" evidence="8">
    <location>
        <begin position="193"/>
        <end position="217"/>
    </location>
</feature>
<comment type="subcellular location">
    <subcellularLocation>
        <location evidence="1">Membrane</location>
        <topology evidence="1">Multi-pass membrane protein</topology>
    </subcellularLocation>
</comment>
<gene>
    <name evidence="10" type="ORF">SCL_0970</name>
</gene>
<dbReference type="GO" id="GO:0016020">
    <property type="term" value="C:membrane"/>
    <property type="evidence" value="ECO:0007669"/>
    <property type="project" value="UniProtKB-SubCell"/>
</dbReference>
<keyword evidence="6 8" id="KW-0472">Membrane</keyword>
<dbReference type="OrthoDB" id="326714at2"/>
<evidence type="ECO:0000256" key="2">
    <source>
        <dbReference type="ARBA" id="ARBA00004829"/>
    </source>
</evidence>
<dbReference type="GO" id="GO:0016872">
    <property type="term" value="F:intramolecular lyase activity"/>
    <property type="evidence" value="ECO:0007669"/>
    <property type="project" value="InterPro"/>
</dbReference>
<dbReference type="AlphaFoldDB" id="A0A1B4XER4"/>
<keyword evidence="7" id="KW-0413">Isomerase</keyword>
<evidence type="ECO:0000313" key="10">
    <source>
        <dbReference type="EMBL" id="BAV33286.1"/>
    </source>
</evidence>
<protein>
    <recommendedName>
        <fullName evidence="9">Lycopene cyclase domain-containing protein</fullName>
    </recommendedName>
</protein>
<comment type="pathway">
    <text evidence="2">Carotenoid biosynthesis.</text>
</comment>
<evidence type="ECO:0000313" key="11">
    <source>
        <dbReference type="Proteomes" id="UP000243180"/>
    </source>
</evidence>
<sequence length="240" mass="27047">MIGDRYVWLTWASAFLAPWAVLYLAFPKNRQTMLWASLFTMPFGLSEPLFVPKYWNPPSLFSLAQYTGFDIESLIFTFAIGGAAAVLYPILTGRGTQPMAVRDKHQPLHRHHYKALASPFIAFPILYFLPWNPIYPGIIAMAIGAVATVVCRPDLKTKTWVGGLLFLSYYIVFLLGLEWSAPGYIERVWNLSALSGLLVLGIPIEELAWAIAFGLYWSGVYEHFTWSSLTRAESNRSRSG</sequence>
<dbReference type="RefSeq" id="WP_096360163.1">
    <property type="nucleotide sequence ID" value="NZ_AP014879.1"/>
</dbReference>
<feature type="transmembrane region" description="Helical" evidence="8">
    <location>
        <begin position="6"/>
        <end position="26"/>
    </location>
</feature>
<evidence type="ECO:0000256" key="4">
    <source>
        <dbReference type="ARBA" id="ARBA00022746"/>
    </source>
</evidence>
<keyword evidence="3 8" id="KW-0812">Transmembrane</keyword>
<organism evidence="10 11">
    <name type="scientific">Sulfuricaulis limicola</name>
    <dbReference type="NCBI Taxonomy" id="1620215"/>
    <lineage>
        <taxon>Bacteria</taxon>
        <taxon>Pseudomonadati</taxon>
        <taxon>Pseudomonadota</taxon>
        <taxon>Gammaproteobacteria</taxon>
        <taxon>Acidiferrobacterales</taxon>
        <taxon>Acidiferrobacteraceae</taxon>
        <taxon>Sulfuricaulis</taxon>
    </lineage>
</organism>
<dbReference type="GO" id="GO:0016117">
    <property type="term" value="P:carotenoid biosynthetic process"/>
    <property type="evidence" value="ECO:0007669"/>
    <property type="project" value="UniProtKB-KW"/>
</dbReference>
<keyword evidence="4" id="KW-0125">Carotenoid biosynthesis</keyword>
<feature type="transmembrane region" description="Helical" evidence="8">
    <location>
        <begin position="112"/>
        <end position="128"/>
    </location>
</feature>
<keyword evidence="11" id="KW-1185">Reference proteome</keyword>
<accession>A0A1B4XER4</accession>
<feature type="domain" description="Lycopene cyclase" evidence="9">
    <location>
        <begin position="132"/>
        <end position="224"/>
    </location>
</feature>
<keyword evidence="5 8" id="KW-1133">Transmembrane helix</keyword>
<evidence type="ECO:0000259" key="9">
    <source>
        <dbReference type="Pfam" id="PF18916"/>
    </source>
</evidence>
<feature type="transmembrane region" description="Helical" evidence="8">
    <location>
        <begin position="134"/>
        <end position="151"/>
    </location>
</feature>
<evidence type="ECO:0000256" key="6">
    <source>
        <dbReference type="ARBA" id="ARBA00023136"/>
    </source>
</evidence>
<name>A0A1B4XER4_9GAMM</name>
<evidence type="ECO:0000256" key="3">
    <source>
        <dbReference type="ARBA" id="ARBA00022692"/>
    </source>
</evidence>
<dbReference type="Pfam" id="PF18916">
    <property type="entry name" value="Lycopene_cyc"/>
    <property type="match status" value="1"/>
</dbReference>